<evidence type="ECO:0000256" key="6">
    <source>
        <dbReference type="ARBA" id="ARBA00037164"/>
    </source>
</evidence>
<evidence type="ECO:0000259" key="9">
    <source>
        <dbReference type="PROSITE" id="PS50930"/>
    </source>
</evidence>
<evidence type="ECO:0000313" key="10">
    <source>
        <dbReference type="EMBL" id="SET16710.1"/>
    </source>
</evidence>
<dbReference type="SMART" id="SM00448">
    <property type="entry name" value="REC"/>
    <property type="match status" value="1"/>
</dbReference>
<proteinExistence type="predicted"/>
<dbReference type="GO" id="GO:0003677">
    <property type="term" value="F:DNA binding"/>
    <property type="evidence" value="ECO:0007669"/>
    <property type="project" value="InterPro"/>
</dbReference>
<dbReference type="Gene3D" id="3.40.50.2300">
    <property type="match status" value="1"/>
</dbReference>
<dbReference type="GO" id="GO:0000156">
    <property type="term" value="F:phosphorelay response regulator activity"/>
    <property type="evidence" value="ECO:0007669"/>
    <property type="project" value="InterPro"/>
</dbReference>
<dbReference type="EMBL" id="FOHN01000009">
    <property type="protein sequence ID" value="SET16710.1"/>
    <property type="molecule type" value="Genomic_DNA"/>
</dbReference>
<dbReference type="Proteomes" id="UP000199800">
    <property type="component" value="Unassembled WGS sequence"/>
</dbReference>
<dbReference type="STRING" id="29364.SAMN04487772_109106"/>
<dbReference type="SMART" id="SM00850">
    <property type="entry name" value="LytTR"/>
    <property type="match status" value="1"/>
</dbReference>
<dbReference type="InterPro" id="IPR011006">
    <property type="entry name" value="CheY-like_superfamily"/>
</dbReference>
<keyword evidence="2" id="KW-0963">Cytoplasm</keyword>
<dbReference type="InterPro" id="IPR007492">
    <property type="entry name" value="LytTR_DNA-bd_dom"/>
</dbReference>
<protein>
    <recommendedName>
        <fullName evidence="1">Stage 0 sporulation protein A homolog</fullName>
    </recommendedName>
</protein>
<dbReference type="OrthoDB" id="9812232at2"/>
<evidence type="ECO:0000256" key="7">
    <source>
        <dbReference type="PROSITE-ProRule" id="PRU00169"/>
    </source>
</evidence>
<evidence type="ECO:0000256" key="5">
    <source>
        <dbReference type="ARBA" id="ARBA00024867"/>
    </source>
</evidence>
<keyword evidence="4" id="KW-0010">Activator</keyword>
<comment type="function">
    <text evidence="6">Required for high-level post-exponential phase expression of a series of secreted proteins.</text>
</comment>
<dbReference type="InterPro" id="IPR046947">
    <property type="entry name" value="LytR-like"/>
</dbReference>
<evidence type="ECO:0000313" key="11">
    <source>
        <dbReference type="Proteomes" id="UP000199800"/>
    </source>
</evidence>
<dbReference type="PROSITE" id="PS50110">
    <property type="entry name" value="RESPONSE_REGULATORY"/>
    <property type="match status" value="1"/>
</dbReference>
<evidence type="ECO:0000256" key="1">
    <source>
        <dbReference type="ARBA" id="ARBA00018672"/>
    </source>
</evidence>
<gene>
    <name evidence="10" type="ORF">SAMN04487772_109106</name>
</gene>
<dbReference type="PROSITE" id="PS50930">
    <property type="entry name" value="HTH_LYTTR"/>
    <property type="match status" value="1"/>
</dbReference>
<dbReference type="PANTHER" id="PTHR37299:SF3">
    <property type="entry name" value="STAGE 0 SPORULATION PROTEIN A HOMOLOG"/>
    <property type="match status" value="1"/>
</dbReference>
<dbReference type="AlphaFoldDB" id="A0A1I0CB85"/>
<organism evidence="10 11">
    <name type="scientific">[Clostridium] polysaccharolyticum</name>
    <dbReference type="NCBI Taxonomy" id="29364"/>
    <lineage>
        <taxon>Bacteria</taxon>
        <taxon>Bacillati</taxon>
        <taxon>Bacillota</taxon>
        <taxon>Clostridia</taxon>
        <taxon>Lachnospirales</taxon>
        <taxon>Lachnospiraceae</taxon>
    </lineage>
</organism>
<comment type="function">
    <text evidence="5">May play the central regulatory role in sporulation. It may be an element of the effector pathway responsible for the activation of sporulation genes in response to nutritional stress. Spo0A may act in concert with spo0H (a sigma factor) to control the expression of some genes that are critical to the sporulation process.</text>
</comment>
<dbReference type="Gene3D" id="2.40.50.1020">
    <property type="entry name" value="LytTr DNA-binding domain"/>
    <property type="match status" value="1"/>
</dbReference>
<reference evidence="10 11" key="1">
    <citation type="submission" date="2016-10" db="EMBL/GenBank/DDBJ databases">
        <authorList>
            <person name="de Groot N.N."/>
        </authorList>
    </citation>
    <scope>NUCLEOTIDE SEQUENCE [LARGE SCALE GENOMIC DNA]</scope>
    <source>
        <strain evidence="10 11">DSM 1801</strain>
    </source>
</reference>
<keyword evidence="3" id="KW-0902">Two-component regulatory system</keyword>
<dbReference type="InterPro" id="IPR001789">
    <property type="entry name" value="Sig_transdc_resp-reg_receiver"/>
</dbReference>
<evidence type="ECO:0000259" key="8">
    <source>
        <dbReference type="PROSITE" id="PS50110"/>
    </source>
</evidence>
<feature type="domain" description="Response regulatory" evidence="8">
    <location>
        <begin position="5"/>
        <end position="124"/>
    </location>
</feature>
<evidence type="ECO:0000256" key="2">
    <source>
        <dbReference type="ARBA" id="ARBA00022490"/>
    </source>
</evidence>
<dbReference type="SUPFAM" id="SSF52172">
    <property type="entry name" value="CheY-like"/>
    <property type="match status" value="1"/>
</dbReference>
<dbReference type="RefSeq" id="WP_092477711.1">
    <property type="nucleotide sequence ID" value="NZ_FOHN01000009.1"/>
</dbReference>
<sequence>MKPLKIYVCEDEDISLGINKVVLEKILQKKNITADITCCHNYNQQDDSFFADVELAILDIDLEGSTINGIQLAKKILERNPCTVFIFITSHEEFAHEATQIHLSGFLDKPLNQYDFEDALNRAIIQINGYRLKNINRNMATFQKGKFCLKERSIISVEKLPHTHEVIVRTTENKIQAYDSIKDTEKRLSSDFVKLNGSVIVNLAYVFHIEGNLVIMRGGFKYNITMRNQEKVKKAYENYITRKLV</sequence>
<feature type="domain" description="HTH LytTR-type" evidence="9">
    <location>
        <begin position="162"/>
        <end position="238"/>
    </location>
</feature>
<evidence type="ECO:0000256" key="4">
    <source>
        <dbReference type="ARBA" id="ARBA00023159"/>
    </source>
</evidence>
<keyword evidence="11" id="KW-1185">Reference proteome</keyword>
<evidence type="ECO:0000256" key="3">
    <source>
        <dbReference type="ARBA" id="ARBA00023012"/>
    </source>
</evidence>
<feature type="modified residue" description="4-aspartylphosphate" evidence="7">
    <location>
        <position position="59"/>
    </location>
</feature>
<dbReference type="Pfam" id="PF00072">
    <property type="entry name" value="Response_reg"/>
    <property type="match status" value="1"/>
</dbReference>
<keyword evidence="7" id="KW-0597">Phosphoprotein</keyword>
<dbReference type="PANTHER" id="PTHR37299">
    <property type="entry name" value="TRANSCRIPTIONAL REGULATOR-RELATED"/>
    <property type="match status" value="1"/>
</dbReference>
<dbReference type="Pfam" id="PF04397">
    <property type="entry name" value="LytTR"/>
    <property type="match status" value="1"/>
</dbReference>
<name>A0A1I0CB85_9FIRM</name>
<accession>A0A1I0CB85</accession>